<evidence type="ECO:0000313" key="2">
    <source>
        <dbReference type="EMBL" id="KAL1518477.1"/>
    </source>
</evidence>
<evidence type="ECO:0000313" key="3">
    <source>
        <dbReference type="Proteomes" id="UP001515480"/>
    </source>
</evidence>
<gene>
    <name evidence="2" type="ORF">AB1Y20_002768</name>
</gene>
<reference evidence="2 3" key="1">
    <citation type="journal article" date="2024" name="Science">
        <title>Giant polyketide synthase enzymes in the biosynthesis of giant marine polyether toxins.</title>
        <authorList>
            <person name="Fallon T.R."/>
            <person name="Shende V.V."/>
            <person name="Wierzbicki I.H."/>
            <person name="Pendleton A.L."/>
            <person name="Watervoot N.F."/>
            <person name="Auber R.P."/>
            <person name="Gonzalez D.J."/>
            <person name="Wisecaver J.H."/>
            <person name="Moore B.S."/>
        </authorList>
    </citation>
    <scope>NUCLEOTIDE SEQUENCE [LARGE SCALE GENOMIC DNA]</scope>
    <source>
        <strain evidence="2 3">12B1</strain>
    </source>
</reference>
<keyword evidence="3" id="KW-1185">Reference proteome</keyword>
<name>A0AB34JBB9_PRYPA</name>
<feature type="region of interest" description="Disordered" evidence="1">
    <location>
        <begin position="356"/>
        <end position="418"/>
    </location>
</feature>
<protein>
    <submittedName>
        <fullName evidence="2">Uncharacterized protein</fullName>
    </submittedName>
</protein>
<proteinExistence type="predicted"/>
<feature type="compositionally biased region" description="Pro residues" evidence="1">
    <location>
        <begin position="314"/>
        <end position="325"/>
    </location>
</feature>
<organism evidence="2 3">
    <name type="scientific">Prymnesium parvum</name>
    <name type="common">Toxic golden alga</name>
    <dbReference type="NCBI Taxonomy" id="97485"/>
    <lineage>
        <taxon>Eukaryota</taxon>
        <taxon>Haptista</taxon>
        <taxon>Haptophyta</taxon>
        <taxon>Prymnesiophyceae</taxon>
        <taxon>Prymnesiales</taxon>
        <taxon>Prymnesiaceae</taxon>
        <taxon>Prymnesium</taxon>
    </lineage>
</organism>
<dbReference type="Proteomes" id="UP001515480">
    <property type="component" value="Unassembled WGS sequence"/>
</dbReference>
<feature type="region of interest" description="Disordered" evidence="1">
    <location>
        <begin position="114"/>
        <end position="186"/>
    </location>
</feature>
<feature type="compositionally biased region" description="Low complexity" evidence="1">
    <location>
        <begin position="326"/>
        <end position="336"/>
    </location>
</feature>
<comment type="caution">
    <text evidence="2">The sequence shown here is derived from an EMBL/GenBank/DDBJ whole genome shotgun (WGS) entry which is preliminary data.</text>
</comment>
<dbReference type="AlphaFoldDB" id="A0AB34JBB9"/>
<evidence type="ECO:0000256" key="1">
    <source>
        <dbReference type="SAM" id="MobiDB-lite"/>
    </source>
</evidence>
<feature type="compositionally biased region" description="Basic and acidic residues" evidence="1">
    <location>
        <begin position="386"/>
        <end position="399"/>
    </location>
</feature>
<feature type="region of interest" description="Disordered" evidence="1">
    <location>
        <begin position="286"/>
        <end position="342"/>
    </location>
</feature>
<sequence>MSSAAHLAVEGSYIVGESRFCSACAALFDARHPTLFLTHKQSCLAMLPLQYAPPPYSTCAVYAQHSTRTRAEPPEMVSSTLCYSEHGFLVRVCVFCARHFEPYDIASFAQHSCGRGRPPKKGGVRGAAGDDKTASRATPKAGAGRGRGEGGRAKPRTRRLPAVGAAFGATSGKPPHRNGASHPDASEEEVVAWLAAAIPELRVTAASAPPAHVGAKKVEDARKWLPVEWGAEQIKFARTHCNTQGVRLGVAWIRVIDEAEKKERRMRAFIQQPALAGLTADEPPLQARADELPPAPSASTSASPADASSCSSCTPPPAATPPPTAAPDDAASSSSARHSTWAAVLQSTPAIHCEQQARAEDGARATAAHMANEMEEQSSAAEGGGDDARPASESGERRRSLSQCPRSHAGSTHRRLGS</sequence>
<feature type="compositionally biased region" description="Low complexity" evidence="1">
    <location>
        <begin position="297"/>
        <end position="313"/>
    </location>
</feature>
<dbReference type="EMBL" id="JBGBPQ010000010">
    <property type="protein sequence ID" value="KAL1518477.1"/>
    <property type="molecule type" value="Genomic_DNA"/>
</dbReference>
<accession>A0AB34JBB9</accession>